<dbReference type="AlphaFoldDB" id="A0A812JG50"/>
<feature type="non-terminal residue" evidence="1">
    <location>
        <position position="462"/>
    </location>
</feature>
<sequence>MDRGKGRVSKGMGVLSAMRFVAWKLELKCLRQSLDCSLVRVWSSRDKWQKGHTREAIPLSLQMVKNLEKACSSAAEDDLWLILCFLLMIFGSLRWSDAQRIDLASVVCDKDCLYGWSWRCKQDAGGMPWGVVCEGVCGSNWGHAFFHELSRLRSSSPSRDFLIGRSGSPIGYSTALAHFRRCLVKYCGLTLAAAAEYTMHSMKCTFLTWAQQVGVGSRDCSAYCLLSAHVENRCEESLFTPDEVEVLRSEVLSFLSSKGFACDDSIVDNQPFLLSVWQALCTLTSDQDVELPRLLLEGVSTGIVQPIPPSGVWEEVAEPVAVEQDLRVHLEPWRSASDNLALAKKLVMDDVAAGHAFVLPGGEAEARARWGDRIAAGKFGVVQVPGKNPRLIGDGSVSGANAASQVLEKVRNPSLHAVQRFLSCVDRAMSWCLCSFDVKGAHKLVLAREYEQGYSCFVLDGV</sequence>
<organism evidence="1 2">
    <name type="scientific">Symbiodinium natans</name>
    <dbReference type="NCBI Taxonomy" id="878477"/>
    <lineage>
        <taxon>Eukaryota</taxon>
        <taxon>Sar</taxon>
        <taxon>Alveolata</taxon>
        <taxon>Dinophyceae</taxon>
        <taxon>Suessiales</taxon>
        <taxon>Symbiodiniaceae</taxon>
        <taxon>Symbiodinium</taxon>
    </lineage>
</organism>
<evidence type="ECO:0000313" key="2">
    <source>
        <dbReference type="Proteomes" id="UP000604046"/>
    </source>
</evidence>
<dbReference type="EMBL" id="CAJNDS010000436">
    <property type="protein sequence ID" value="CAE7206124.1"/>
    <property type="molecule type" value="Genomic_DNA"/>
</dbReference>
<gene>
    <name evidence="1" type="ORF">SNAT2548_LOCUS6547</name>
</gene>
<proteinExistence type="predicted"/>
<dbReference type="InterPro" id="IPR011010">
    <property type="entry name" value="DNA_brk_join_enz"/>
</dbReference>
<accession>A0A812JG50</accession>
<comment type="caution">
    <text evidence="1">The sequence shown here is derived from an EMBL/GenBank/DDBJ whole genome shotgun (WGS) entry which is preliminary data.</text>
</comment>
<dbReference type="GO" id="GO:0003677">
    <property type="term" value="F:DNA binding"/>
    <property type="evidence" value="ECO:0007669"/>
    <property type="project" value="InterPro"/>
</dbReference>
<reference evidence="1" key="1">
    <citation type="submission" date="2021-02" db="EMBL/GenBank/DDBJ databases">
        <authorList>
            <person name="Dougan E. K."/>
            <person name="Rhodes N."/>
            <person name="Thang M."/>
            <person name="Chan C."/>
        </authorList>
    </citation>
    <scope>NUCLEOTIDE SEQUENCE</scope>
</reference>
<evidence type="ECO:0000313" key="1">
    <source>
        <dbReference type="EMBL" id="CAE7206124.1"/>
    </source>
</evidence>
<dbReference type="Proteomes" id="UP000604046">
    <property type="component" value="Unassembled WGS sequence"/>
</dbReference>
<dbReference type="SUPFAM" id="SSF56349">
    <property type="entry name" value="DNA breaking-rejoining enzymes"/>
    <property type="match status" value="1"/>
</dbReference>
<dbReference type="OrthoDB" id="408474at2759"/>
<protein>
    <submittedName>
        <fullName evidence="1">Uncharacterized protein</fullName>
    </submittedName>
</protein>
<keyword evidence="2" id="KW-1185">Reference proteome</keyword>
<name>A0A812JG50_9DINO</name>